<evidence type="ECO:0000313" key="3">
    <source>
        <dbReference type="Proteomes" id="UP000663833"/>
    </source>
</evidence>
<evidence type="ECO:0000313" key="2">
    <source>
        <dbReference type="EMBL" id="CAF3340704.1"/>
    </source>
</evidence>
<dbReference type="PANTHER" id="PTHR42972">
    <property type="entry name" value="TOL-PAL SYSTEM PROTEIN TOLB"/>
    <property type="match status" value="1"/>
</dbReference>
<proteinExistence type="predicted"/>
<dbReference type="SUPFAM" id="SSF53474">
    <property type="entry name" value="alpha/beta-Hydrolases"/>
    <property type="match status" value="1"/>
</dbReference>
<accession>A0A817VBN9</accession>
<feature type="signal peptide" evidence="1">
    <location>
        <begin position="1"/>
        <end position="20"/>
    </location>
</feature>
<dbReference type="InterPro" id="IPR029058">
    <property type="entry name" value="AB_hydrolase_fold"/>
</dbReference>
<dbReference type="AlphaFoldDB" id="A0A817VBN9"/>
<dbReference type="PANTHER" id="PTHR42972:SF8">
    <property type="entry name" value="POLYHYDROXYBUTYRATE DEPOLYMERASE"/>
    <property type="match status" value="1"/>
</dbReference>
<protein>
    <recommendedName>
        <fullName evidence="4">Polyhydroxybutyrate depolymerase</fullName>
    </recommendedName>
</protein>
<evidence type="ECO:0000256" key="1">
    <source>
        <dbReference type="SAM" id="SignalP"/>
    </source>
</evidence>
<name>A0A817VBN9_9BILA</name>
<dbReference type="EMBL" id="CAJNYD010001492">
    <property type="protein sequence ID" value="CAF3340704.1"/>
    <property type="molecule type" value="Genomic_DNA"/>
</dbReference>
<evidence type="ECO:0008006" key="4">
    <source>
        <dbReference type="Google" id="ProtNLM"/>
    </source>
</evidence>
<comment type="caution">
    <text evidence="2">The sequence shown here is derived from an EMBL/GenBank/DDBJ whole genome shotgun (WGS) entry which is preliminary data.</text>
</comment>
<keyword evidence="1" id="KW-0732">Signal</keyword>
<reference evidence="2" key="1">
    <citation type="submission" date="2021-02" db="EMBL/GenBank/DDBJ databases">
        <authorList>
            <person name="Nowell W R."/>
        </authorList>
    </citation>
    <scope>NUCLEOTIDE SEQUENCE</scope>
</reference>
<sequence length="224" mass="24109">MSTIFLDTAILLLVVSLATARMPDTHITVSGISSGGAMATQLHIGFSKDINGCGILAGPPFYCGGSGMTTTLCMTGPAALISVTVLEQKIKYYRLLDKIDDPVNLKGDPVYVFSGFIYFPSACANGEKCSIHVALHGCQQGKSVVGDVFATKAGYLEVAELNNIIMIFPQVVKSLMLPTNPMGCWDWWGYSSIYYATQDAPQMSGVKNMIDTVRMIKKVFAAIN</sequence>
<feature type="chain" id="PRO_5032489406" description="Polyhydroxybutyrate depolymerase" evidence="1">
    <location>
        <begin position="21"/>
        <end position="224"/>
    </location>
</feature>
<dbReference type="Proteomes" id="UP000663833">
    <property type="component" value="Unassembled WGS sequence"/>
</dbReference>
<gene>
    <name evidence="2" type="ORF">LUA448_LOCUS12114</name>
</gene>
<organism evidence="2 3">
    <name type="scientific">Rotaria socialis</name>
    <dbReference type="NCBI Taxonomy" id="392032"/>
    <lineage>
        <taxon>Eukaryota</taxon>
        <taxon>Metazoa</taxon>
        <taxon>Spiralia</taxon>
        <taxon>Gnathifera</taxon>
        <taxon>Rotifera</taxon>
        <taxon>Eurotatoria</taxon>
        <taxon>Bdelloidea</taxon>
        <taxon>Philodinida</taxon>
        <taxon>Philodinidae</taxon>
        <taxon>Rotaria</taxon>
    </lineage>
</organism>